<evidence type="ECO:0000313" key="3">
    <source>
        <dbReference type="EMBL" id="KAG6578945.1"/>
    </source>
</evidence>
<dbReference type="PANTHER" id="PTHR43390">
    <property type="entry name" value="SIGNAL PEPTIDASE I"/>
    <property type="match status" value="1"/>
</dbReference>
<evidence type="ECO:0000256" key="1">
    <source>
        <dbReference type="ARBA" id="ARBA00022801"/>
    </source>
</evidence>
<reference evidence="3 4" key="1">
    <citation type="journal article" date="2021" name="Hortic Res">
        <title>The domestication of Cucurbita argyrosperma as revealed by the genome of its wild relative.</title>
        <authorList>
            <person name="Barrera-Redondo J."/>
            <person name="Sanchez-de la Vega G."/>
            <person name="Aguirre-Liguori J.A."/>
            <person name="Castellanos-Morales G."/>
            <person name="Gutierrez-Guerrero Y.T."/>
            <person name="Aguirre-Dugua X."/>
            <person name="Aguirre-Planter E."/>
            <person name="Tenaillon M.I."/>
            <person name="Lira-Saade R."/>
            <person name="Eguiarte L.E."/>
        </authorList>
    </citation>
    <scope>NUCLEOTIDE SEQUENCE [LARGE SCALE GENOMIC DNA]</scope>
    <source>
        <strain evidence="3">JBR-2021</strain>
    </source>
</reference>
<dbReference type="GO" id="GO:0004252">
    <property type="term" value="F:serine-type endopeptidase activity"/>
    <property type="evidence" value="ECO:0007669"/>
    <property type="project" value="InterPro"/>
</dbReference>
<feature type="non-terminal residue" evidence="3">
    <location>
        <position position="1"/>
    </location>
</feature>
<dbReference type="InterPro" id="IPR000223">
    <property type="entry name" value="Pept_S26A_signal_pept_1"/>
</dbReference>
<name>A0AAV6MCV9_9ROSI</name>
<evidence type="ECO:0000259" key="2">
    <source>
        <dbReference type="Pfam" id="PF10502"/>
    </source>
</evidence>
<evidence type="ECO:0000313" key="4">
    <source>
        <dbReference type="Proteomes" id="UP000685013"/>
    </source>
</evidence>
<gene>
    <name evidence="3" type="primary">PLSP1</name>
    <name evidence="3" type="ORF">SDJN03_23393</name>
</gene>
<protein>
    <submittedName>
        <fullName evidence="3">Chloroplast processing peptidase</fullName>
    </submittedName>
</protein>
<dbReference type="GO" id="GO:0010027">
    <property type="term" value="P:thylakoid membrane organization"/>
    <property type="evidence" value="ECO:0007669"/>
    <property type="project" value="TreeGrafter"/>
</dbReference>
<dbReference type="PANTHER" id="PTHR43390:SF10">
    <property type="entry name" value="PEPTIDASE S26 DOMAIN-CONTAINING PROTEIN"/>
    <property type="match status" value="1"/>
</dbReference>
<dbReference type="InterPro" id="IPR019758">
    <property type="entry name" value="Pept_S26A_signal_pept_1_CS"/>
</dbReference>
<dbReference type="GO" id="GO:0006465">
    <property type="term" value="P:signal peptide processing"/>
    <property type="evidence" value="ECO:0007669"/>
    <property type="project" value="InterPro"/>
</dbReference>
<accession>A0AAV6MCV9</accession>
<dbReference type="EMBL" id="JAGKQH010000015">
    <property type="protein sequence ID" value="KAG6578945.1"/>
    <property type="molecule type" value="Genomic_DNA"/>
</dbReference>
<feature type="domain" description="Peptidase S26" evidence="2">
    <location>
        <begin position="34"/>
        <end position="88"/>
    </location>
</feature>
<dbReference type="Pfam" id="PF10502">
    <property type="entry name" value="Peptidase_S26"/>
    <property type="match status" value="1"/>
</dbReference>
<dbReference type="Proteomes" id="UP000685013">
    <property type="component" value="Chromosome 15"/>
</dbReference>
<dbReference type="InterPro" id="IPR019533">
    <property type="entry name" value="Peptidase_S26"/>
</dbReference>
<dbReference type="GO" id="GO:0009535">
    <property type="term" value="C:chloroplast thylakoid membrane"/>
    <property type="evidence" value="ECO:0007669"/>
    <property type="project" value="TreeGrafter"/>
</dbReference>
<dbReference type="AlphaFoldDB" id="A0AAV6MCV9"/>
<dbReference type="PROSITE" id="PS00761">
    <property type="entry name" value="SPASE_I_3"/>
    <property type="match status" value="1"/>
</dbReference>
<keyword evidence="1" id="KW-0378">Hydrolase</keyword>
<proteinExistence type="predicted"/>
<sequence>MELLNTPIVVLKLKETTHLYGYDPTPSREPSRCLYVNGIAQDESFLAERPAYNTKATQVPEGHVYVSGDNRNNSYDSHIYPKRYVSRDDI</sequence>
<comment type="caution">
    <text evidence="3">The sequence shown here is derived from an EMBL/GenBank/DDBJ whole genome shotgun (WGS) entry which is preliminary data.</text>
</comment>
<keyword evidence="4" id="KW-1185">Reference proteome</keyword>
<organism evidence="3 4">
    <name type="scientific">Cucurbita argyrosperma subsp. sororia</name>
    <dbReference type="NCBI Taxonomy" id="37648"/>
    <lineage>
        <taxon>Eukaryota</taxon>
        <taxon>Viridiplantae</taxon>
        <taxon>Streptophyta</taxon>
        <taxon>Embryophyta</taxon>
        <taxon>Tracheophyta</taxon>
        <taxon>Spermatophyta</taxon>
        <taxon>Magnoliopsida</taxon>
        <taxon>eudicotyledons</taxon>
        <taxon>Gunneridae</taxon>
        <taxon>Pentapetalae</taxon>
        <taxon>rosids</taxon>
        <taxon>fabids</taxon>
        <taxon>Cucurbitales</taxon>
        <taxon>Cucurbitaceae</taxon>
        <taxon>Cucurbiteae</taxon>
        <taxon>Cucurbita</taxon>
    </lineage>
</organism>